<keyword evidence="3" id="KW-0238">DNA-binding</keyword>
<name>A0A3L8R0N0_CHLGU</name>
<evidence type="ECO:0000313" key="7">
    <source>
        <dbReference type="EMBL" id="RLV73087.1"/>
    </source>
</evidence>
<dbReference type="EMBL" id="QUSF01000891">
    <property type="protein sequence ID" value="RLV73087.1"/>
    <property type="molecule type" value="Genomic_DNA"/>
</dbReference>
<evidence type="ECO:0000256" key="6">
    <source>
        <dbReference type="SAM" id="MobiDB-lite"/>
    </source>
</evidence>
<evidence type="ECO:0008006" key="9">
    <source>
        <dbReference type="Google" id="ProtNLM"/>
    </source>
</evidence>
<feature type="region of interest" description="Disordered" evidence="6">
    <location>
        <begin position="1"/>
        <end position="20"/>
    </location>
</feature>
<evidence type="ECO:0000256" key="1">
    <source>
        <dbReference type="ARBA" id="ARBA00004123"/>
    </source>
</evidence>
<gene>
    <name evidence="7" type="ORF">DV515_00017265</name>
</gene>
<sequence>MPGLYSGGSSVHPQPPSMYSSGYGLEPGSFNVHCSAFEQNLSVMCPPDASKQNCSKSDQRDSDLQGDSNFRIYPWMRST</sequence>
<evidence type="ECO:0000313" key="8">
    <source>
        <dbReference type="Proteomes" id="UP000276834"/>
    </source>
</evidence>
<proteinExistence type="predicted"/>
<feature type="non-terminal residue" evidence="7">
    <location>
        <position position="79"/>
    </location>
</feature>
<evidence type="ECO:0000256" key="5">
    <source>
        <dbReference type="ARBA" id="ARBA00023242"/>
    </source>
</evidence>
<reference evidence="7 8" key="1">
    <citation type="journal article" date="2018" name="Proc. R. Soc. B">
        <title>A non-coding region near Follistatin controls head colour polymorphism in the Gouldian finch.</title>
        <authorList>
            <person name="Toomey M.B."/>
            <person name="Marques C.I."/>
            <person name="Andrade P."/>
            <person name="Araujo P.M."/>
            <person name="Sabatino S."/>
            <person name="Gazda M.A."/>
            <person name="Afonso S."/>
            <person name="Lopes R.J."/>
            <person name="Corbo J.C."/>
            <person name="Carneiro M."/>
        </authorList>
    </citation>
    <scope>NUCLEOTIDE SEQUENCE [LARGE SCALE GENOMIC DNA]</scope>
    <source>
        <strain evidence="7">Red01</strain>
        <tissue evidence="7">Muscle</tissue>
    </source>
</reference>
<comment type="caution">
    <text evidence="7">The sequence shown here is derived from an EMBL/GenBank/DDBJ whole genome shotgun (WGS) entry which is preliminary data.</text>
</comment>
<evidence type="ECO:0000256" key="4">
    <source>
        <dbReference type="ARBA" id="ARBA00023155"/>
    </source>
</evidence>
<feature type="compositionally biased region" description="Polar residues" evidence="6">
    <location>
        <begin position="7"/>
        <end position="20"/>
    </location>
</feature>
<dbReference type="GO" id="GO:0005634">
    <property type="term" value="C:nucleus"/>
    <property type="evidence" value="ECO:0007669"/>
    <property type="project" value="UniProtKB-SubCell"/>
</dbReference>
<dbReference type="Proteomes" id="UP000276834">
    <property type="component" value="Unassembled WGS sequence"/>
</dbReference>
<organism evidence="7 8">
    <name type="scientific">Chloebia gouldiae</name>
    <name type="common">Gouldian finch</name>
    <name type="synonym">Erythrura gouldiae</name>
    <dbReference type="NCBI Taxonomy" id="44316"/>
    <lineage>
        <taxon>Eukaryota</taxon>
        <taxon>Metazoa</taxon>
        <taxon>Chordata</taxon>
        <taxon>Craniata</taxon>
        <taxon>Vertebrata</taxon>
        <taxon>Euteleostomi</taxon>
        <taxon>Archelosauria</taxon>
        <taxon>Archosauria</taxon>
        <taxon>Dinosauria</taxon>
        <taxon>Saurischia</taxon>
        <taxon>Theropoda</taxon>
        <taxon>Coelurosauria</taxon>
        <taxon>Aves</taxon>
        <taxon>Neognathae</taxon>
        <taxon>Neoaves</taxon>
        <taxon>Telluraves</taxon>
        <taxon>Australaves</taxon>
        <taxon>Passeriformes</taxon>
        <taxon>Passeroidea</taxon>
        <taxon>Passeridae</taxon>
        <taxon>Chloebia</taxon>
    </lineage>
</organism>
<dbReference type="GO" id="GO:0003677">
    <property type="term" value="F:DNA binding"/>
    <property type="evidence" value="ECO:0007669"/>
    <property type="project" value="UniProtKB-KW"/>
</dbReference>
<keyword evidence="8" id="KW-1185">Reference proteome</keyword>
<accession>A0A3L8R0N0</accession>
<feature type="region of interest" description="Disordered" evidence="6">
    <location>
        <begin position="48"/>
        <end position="79"/>
    </location>
</feature>
<keyword evidence="5" id="KW-0539">Nucleus</keyword>
<dbReference type="PROSITE" id="PS00032">
    <property type="entry name" value="ANTENNAPEDIA"/>
    <property type="match status" value="1"/>
</dbReference>
<keyword evidence="2" id="KW-0217">Developmental protein</keyword>
<evidence type="ECO:0000256" key="3">
    <source>
        <dbReference type="ARBA" id="ARBA00023125"/>
    </source>
</evidence>
<protein>
    <recommendedName>
        <fullName evidence="9">Homeobox domain-containing protein</fullName>
    </recommendedName>
</protein>
<dbReference type="STRING" id="44316.ENSEGOP00005010325"/>
<keyword evidence="4" id="KW-0371">Homeobox</keyword>
<evidence type="ECO:0000256" key="2">
    <source>
        <dbReference type="ARBA" id="ARBA00022473"/>
    </source>
</evidence>
<dbReference type="InterPro" id="IPR001827">
    <property type="entry name" value="Homeobox_Antennapedia_CS"/>
</dbReference>
<dbReference type="OrthoDB" id="6159439at2759"/>
<comment type="subcellular location">
    <subcellularLocation>
        <location evidence="1">Nucleus</location>
    </subcellularLocation>
</comment>
<dbReference type="AlphaFoldDB" id="A0A3L8R0N0"/>
<dbReference type="GO" id="GO:0003700">
    <property type="term" value="F:DNA-binding transcription factor activity"/>
    <property type="evidence" value="ECO:0007669"/>
    <property type="project" value="InterPro"/>
</dbReference>